<evidence type="ECO:0000313" key="3">
    <source>
        <dbReference type="Proteomes" id="UP000355283"/>
    </source>
</evidence>
<dbReference type="OrthoDB" id="197459at2759"/>
<dbReference type="EMBL" id="SDOX01000043">
    <property type="protein sequence ID" value="TFJ83373.1"/>
    <property type="molecule type" value="Genomic_DNA"/>
</dbReference>
<organism evidence="2 3">
    <name type="scientific">Nannochloropsis salina CCMP1776</name>
    <dbReference type="NCBI Taxonomy" id="1027361"/>
    <lineage>
        <taxon>Eukaryota</taxon>
        <taxon>Sar</taxon>
        <taxon>Stramenopiles</taxon>
        <taxon>Ochrophyta</taxon>
        <taxon>Eustigmatophyceae</taxon>
        <taxon>Eustigmatales</taxon>
        <taxon>Monodopsidaceae</taxon>
        <taxon>Microchloropsis</taxon>
        <taxon>Microchloropsis salina</taxon>
    </lineage>
</organism>
<gene>
    <name evidence="2" type="ORF">NSK_005343</name>
</gene>
<feature type="domain" description="Glycosyltransferase 61 catalytic" evidence="1">
    <location>
        <begin position="110"/>
        <end position="213"/>
    </location>
</feature>
<dbReference type="Pfam" id="PF04577">
    <property type="entry name" value="Glyco_transf_61"/>
    <property type="match status" value="1"/>
</dbReference>
<keyword evidence="3" id="KW-1185">Reference proteome</keyword>
<proteinExistence type="predicted"/>
<evidence type="ECO:0000313" key="2">
    <source>
        <dbReference type="EMBL" id="TFJ83373.1"/>
    </source>
</evidence>
<reference evidence="2 3" key="1">
    <citation type="submission" date="2019-01" db="EMBL/GenBank/DDBJ databases">
        <title>Nuclear Genome Assembly of the Microalgal Biofuel strain Nannochloropsis salina CCMP1776.</title>
        <authorList>
            <person name="Hovde B."/>
        </authorList>
    </citation>
    <scope>NUCLEOTIDE SEQUENCE [LARGE SCALE GENOMIC DNA]</scope>
    <source>
        <strain evidence="2 3">CCMP1776</strain>
    </source>
</reference>
<dbReference type="GO" id="GO:0016757">
    <property type="term" value="F:glycosyltransferase activity"/>
    <property type="evidence" value="ECO:0007669"/>
    <property type="project" value="InterPro"/>
</dbReference>
<protein>
    <recommendedName>
        <fullName evidence="1">Glycosyltransferase 61 catalytic domain-containing protein</fullName>
    </recommendedName>
</protein>
<dbReference type="InterPro" id="IPR049625">
    <property type="entry name" value="Glyco_transf_61_cat"/>
</dbReference>
<comment type="caution">
    <text evidence="2">The sequence shown here is derived from an EMBL/GenBank/DDBJ whole genome shotgun (WGS) entry which is preliminary data.</text>
</comment>
<evidence type="ECO:0000259" key="1">
    <source>
        <dbReference type="Pfam" id="PF04577"/>
    </source>
</evidence>
<dbReference type="AlphaFoldDB" id="A0A4D9D0D4"/>
<dbReference type="Proteomes" id="UP000355283">
    <property type="component" value="Unassembled WGS sequence"/>
</dbReference>
<accession>A0A4D9D0D4</accession>
<sequence length="287" mass="31509">MADLLKKAPPKADTNKENDLWIESTPSSYSWGFGDPVSYTLHSPTVAIDTDNVKWRIVNGHCVLNPCTGNQDCHFHEVSLNAEQSKGPGSSFKASPHPMESYIKITATAPKADGSGDVLTKELITHCVAYNYKIVWLHRDPWQPRAVGNEAALLLALQRLAETELGAIFQVLDGSKAGLSGALRVLPQARVVVGVHGANLANAVFCANGTRLVELTMQEPEFREYEYLASAIGLIYRPLEGQVPANGFEDIVWVNEEKVVAAVRAAWREGGEEGGEREEWDKEKDEL</sequence>
<name>A0A4D9D0D4_9STRA</name>